<dbReference type="PANTHER" id="PTHR12961:SF0">
    <property type="entry name" value="CONSERVED OLIGOMERIC GOLGI COMPLEX SUBUNIT 2"/>
    <property type="match status" value="1"/>
</dbReference>
<evidence type="ECO:0000256" key="2">
    <source>
        <dbReference type="ARBA" id="ARBA00007603"/>
    </source>
</evidence>
<name>A0A423VQ48_CYTCH</name>
<gene>
    <name evidence="11" type="ORF">VSDG_07388</name>
</gene>
<organism evidence="11 12">
    <name type="scientific">Cytospora chrysosperma</name>
    <name type="common">Cytospora canker fungus</name>
    <name type="synonym">Sphaeria chrysosperma</name>
    <dbReference type="NCBI Taxonomy" id="252740"/>
    <lineage>
        <taxon>Eukaryota</taxon>
        <taxon>Fungi</taxon>
        <taxon>Dikarya</taxon>
        <taxon>Ascomycota</taxon>
        <taxon>Pezizomycotina</taxon>
        <taxon>Sordariomycetes</taxon>
        <taxon>Sordariomycetidae</taxon>
        <taxon>Diaporthales</taxon>
        <taxon>Cytosporaceae</taxon>
        <taxon>Cytospora</taxon>
    </lineage>
</organism>
<feature type="compositionally biased region" description="Polar residues" evidence="9">
    <location>
        <begin position="1"/>
        <end position="20"/>
    </location>
</feature>
<evidence type="ECO:0000259" key="10">
    <source>
        <dbReference type="Pfam" id="PF06148"/>
    </source>
</evidence>
<reference evidence="11 12" key="1">
    <citation type="submission" date="2015-09" db="EMBL/GenBank/DDBJ databases">
        <title>Host preference determinants of Valsa canker pathogens revealed by comparative genomics.</title>
        <authorList>
            <person name="Yin Z."/>
            <person name="Huang L."/>
        </authorList>
    </citation>
    <scope>NUCLEOTIDE SEQUENCE [LARGE SCALE GENOMIC DNA]</scope>
    <source>
        <strain evidence="11 12">YSFL</strain>
    </source>
</reference>
<evidence type="ECO:0000256" key="7">
    <source>
        <dbReference type="ARBA" id="ARBA00023136"/>
    </source>
</evidence>
<keyword evidence="5" id="KW-0653">Protein transport</keyword>
<dbReference type="PANTHER" id="PTHR12961">
    <property type="entry name" value="CONSERVED OLIGOMERIC GOLGI COMPLEX COMPONENT 2"/>
    <property type="match status" value="1"/>
</dbReference>
<dbReference type="Pfam" id="PF06148">
    <property type="entry name" value="COG2_N"/>
    <property type="match status" value="1"/>
</dbReference>
<feature type="domain" description="Conserved oligomeric Golgi complex subunit 2 N-terminal" evidence="10">
    <location>
        <begin position="51"/>
        <end position="135"/>
    </location>
</feature>
<dbReference type="GO" id="GO:0015031">
    <property type="term" value="P:protein transport"/>
    <property type="evidence" value="ECO:0007669"/>
    <property type="project" value="UniProtKB-KW"/>
</dbReference>
<keyword evidence="4" id="KW-0813">Transport</keyword>
<evidence type="ECO:0000313" key="11">
    <source>
        <dbReference type="EMBL" id="ROV93138.1"/>
    </source>
</evidence>
<keyword evidence="7" id="KW-0472">Membrane</keyword>
<evidence type="ECO:0000256" key="5">
    <source>
        <dbReference type="ARBA" id="ARBA00022927"/>
    </source>
</evidence>
<dbReference type="GO" id="GO:0007030">
    <property type="term" value="P:Golgi organization"/>
    <property type="evidence" value="ECO:0007669"/>
    <property type="project" value="InterPro"/>
</dbReference>
<accession>A0A423VQ48</accession>
<dbReference type="STRING" id="252740.A0A423VQ48"/>
<evidence type="ECO:0000256" key="9">
    <source>
        <dbReference type="SAM" id="MobiDB-lite"/>
    </source>
</evidence>
<sequence length="296" mass="32866">MATGLGISNPNPRGNSRFQLPSSSPSSTSSNDPNDEDAFDPDAPLPFPTALSRNDFLAPDFNAATYLSSLFPGDSDSSSLVSHRHQTLEDLRTELRERSSAISAELLELVNANYTSFLGLGDELKGGEERVEDVRVALLGFRRQVEEVQSRVRGRREHVQRTATELRAVRGEVEQGRKMLELDERCEVLLGQLEDGRADDEGDIDDEDDDEDERLAGLAHEYSAIERLADAIGRDLPYVRKMEERIVRCRNTLLVDLGAATKEARRAGEKDRVVNLLSIYRLLGASAEGVKVLKEK</sequence>
<evidence type="ECO:0000256" key="6">
    <source>
        <dbReference type="ARBA" id="ARBA00023034"/>
    </source>
</evidence>
<evidence type="ECO:0000256" key="4">
    <source>
        <dbReference type="ARBA" id="ARBA00022448"/>
    </source>
</evidence>
<dbReference type="GO" id="GO:0017119">
    <property type="term" value="C:Golgi transport complex"/>
    <property type="evidence" value="ECO:0007669"/>
    <property type="project" value="TreeGrafter"/>
</dbReference>
<dbReference type="InterPro" id="IPR024602">
    <property type="entry name" value="COG_su2_N"/>
</dbReference>
<dbReference type="GO" id="GO:0006891">
    <property type="term" value="P:intra-Golgi vesicle-mediated transport"/>
    <property type="evidence" value="ECO:0007669"/>
    <property type="project" value="TreeGrafter"/>
</dbReference>
<comment type="similarity">
    <text evidence="2">Belongs to the COG2 family.</text>
</comment>
<dbReference type="OrthoDB" id="332281at2759"/>
<comment type="subcellular location">
    <subcellularLocation>
        <location evidence="1">Golgi apparatus membrane</location>
        <topology evidence="1">Peripheral membrane protein</topology>
    </subcellularLocation>
</comment>
<evidence type="ECO:0000256" key="1">
    <source>
        <dbReference type="ARBA" id="ARBA00004395"/>
    </source>
</evidence>
<dbReference type="GO" id="GO:0000139">
    <property type="term" value="C:Golgi membrane"/>
    <property type="evidence" value="ECO:0007669"/>
    <property type="project" value="UniProtKB-SubCell"/>
</dbReference>
<feature type="region of interest" description="Disordered" evidence="9">
    <location>
        <begin position="1"/>
        <end position="45"/>
    </location>
</feature>
<dbReference type="Proteomes" id="UP000284375">
    <property type="component" value="Unassembled WGS sequence"/>
</dbReference>
<proteinExistence type="inferred from homology"/>
<evidence type="ECO:0000256" key="8">
    <source>
        <dbReference type="ARBA" id="ARBA00031344"/>
    </source>
</evidence>
<protein>
    <recommendedName>
        <fullName evidence="3">Conserved oligomeric Golgi complex subunit 2</fullName>
    </recommendedName>
    <alternativeName>
        <fullName evidence="8">Component of oligomeric Golgi complex 2</fullName>
    </alternativeName>
</protein>
<keyword evidence="6" id="KW-0333">Golgi apparatus</keyword>
<evidence type="ECO:0000313" key="12">
    <source>
        <dbReference type="Proteomes" id="UP000284375"/>
    </source>
</evidence>
<comment type="caution">
    <text evidence="11">The sequence shown here is derived from an EMBL/GenBank/DDBJ whole genome shotgun (WGS) entry which is preliminary data.</text>
</comment>
<dbReference type="EMBL" id="LJZO01000034">
    <property type="protein sequence ID" value="ROV93138.1"/>
    <property type="molecule type" value="Genomic_DNA"/>
</dbReference>
<keyword evidence="12" id="KW-1185">Reference proteome</keyword>
<dbReference type="AlphaFoldDB" id="A0A423VQ48"/>
<feature type="compositionally biased region" description="Low complexity" evidence="9">
    <location>
        <begin position="21"/>
        <end position="30"/>
    </location>
</feature>
<evidence type="ECO:0000256" key="3">
    <source>
        <dbReference type="ARBA" id="ARBA00020977"/>
    </source>
</evidence>
<dbReference type="InterPro" id="IPR009316">
    <property type="entry name" value="COG2"/>
</dbReference>